<name>A0A5J4QJ95_9ZZZZ</name>
<gene>
    <name evidence="1" type="ORF">EZS27_029227</name>
</gene>
<organism evidence="1">
    <name type="scientific">termite gut metagenome</name>
    <dbReference type="NCBI Taxonomy" id="433724"/>
    <lineage>
        <taxon>unclassified sequences</taxon>
        <taxon>metagenomes</taxon>
        <taxon>organismal metagenomes</taxon>
    </lineage>
</organism>
<sequence length="94" mass="10999">MGVRGSGELKIESEELKASKIILFFLQKVVQLYNFLHLCDAKRTIITYGGYFERFVATLSEKEIAKLKYIVSLLETTDRLPVKFIKYLRDEVYE</sequence>
<protein>
    <submittedName>
        <fullName evidence="1">Uncharacterized protein</fullName>
    </submittedName>
</protein>
<proteinExistence type="predicted"/>
<accession>A0A5J4QJ95</accession>
<dbReference type="AlphaFoldDB" id="A0A5J4QJ95"/>
<comment type="caution">
    <text evidence="1">The sequence shown here is derived from an EMBL/GenBank/DDBJ whole genome shotgun (WGS) entry which is preliminary data.</text>
</comment>
<evidence type="ECO:0000313" key="1">
    <source>
        <dbReference type="EMBL" id="KAA6321078.1"/>
    </source>
</evidence>
<reference evidence="1" key="1">
    <citation type="submission" date="2019-03" db="EMBL/GenBank/DDBJ databases">
        <title>Single cell metagenomics reveals metabolic interactions within the superorganism composed of flagellate Streblomastix strix and complex community of Bacteroidetes bacteria on its surface.</title>
        <authorList>
            <person name="Treitli S.C."/>
            <person name="Kolisko M."/>
            <person name="Husnik F."/>
            <person name="Keeling P."/>
            <person name="Hampl V."/>
        </authorList>
    </citation>
    <scope>NUCLEOTIDE SEQUENCE</scope>
    <source>
        <strain evidence="1">STM</strain>
    </source>
</reference>
<dbReference type="EMBL" id="SNRY01003411">
    <property type="protein sequence ID" value="KAA6321078.1"/>
    <property type="molecule type" value="Genomic_DNA"/>
</dbReference>